<sequence>MKHVWSIICQQSSIDFENNLLSLYGCIEELNLVVDKDKILQNEKMIIPAKFQLVSFWSVADSSRDNNLDVKGEFIDPKGKVLNTFNNSFIVKSGAIRFRNRTNIQGIPVTGEGRYYLRVWQKNSHNQKFDLVAELPIDIKINYQLLEVAK</sequence>
<accession>A0A2M6WP73</accession>
<gene>
    <name evidence="1" type="ORF">COT98_02855</name>
</gene>
<dbReference type="Proteomes" id="UP000228900">
    <property type="component" value="Unassembled WGS sequence"/>
</dbReference>
<evidence type="ECO:0000313" key="2">
    <source>
        <dbReference type="Proteomes" id="UP000228900"/>
    </source>
</evidence>
<reference evidence="2" key="1">
    <citation type="submission" date="2017-09" db="EMBL/GenBank/DDBJ databases">
        <title>Depth-based differentiation of microbial function through sediment-hosted aquifers and enrichment of novel symbionts in the deep terrestrial subsurface.</title>
        <authorList>
            <person name="Probst A.J."/>
            <person name="Ladd B."/>
            <person name="Jarett J.K."/>
            <person name="Geller-Mcgrath D.E."/>
            <person name="Sieber C.M.K."/>
            <person name="Emerson J.B."/>
            <person name="Anantharaman K."/>
            <person name="Thomas B.C."/>
            <person name="Malmstrom R."/>
            <person name="Stieglmeier M."/>
            <person name="Klingl A."/>
            <person name="Woyke T."/>
            <person name="Ryan C.M."/>
            <person name="Banfield J.F."/>
        </authorList>
    </citation>
    <scope>NUCLEOTIDE SEQUENCE [LARGE SCALE GENOMIC DNA]</scope>
</reference>
<protein>
    <submittedName>
        <fullName evidence="1">Uncharacterized protein</fullName>
    </submittedName>
</protein>
<comment type="caution">
    <text evidence="1">The sequence shown here is derived from an EMBL/GenBank/DDBJ whole genome shotgun (WGS) entry which is preliminary data.</text>
</comment>
<evidence type="ECO:0000313" key="1">
    <source>
        <dbReference type="EMBL" id="PIT94573.1"/>
    </source>
</evidence>
<organism evidence="1 2">
    <name type="scientific">Candidatus Falkowbacteria bacterium CG10_big_fil_rev_8_21_14_0_10_39_9</name>
    <dbReference type="NCBI Taxonomy" id="1974566"/>
    <lineage>
        <taxon>Bacteria</taxon>
        <taxon>Candidatus Falkowiibacteriota</taxon>
    </lineage>
</organism>
<proteinExistence type="predicted"/>
<dbReference type="AlphaFoldDB" id="A0A2M6WP73"/>
<dbReference type="EMBL" id="PFAQ01000042">
    <property type="protein sequence ID" value="PIT94573.1"/>
    <property type="molecule type" value="Genomic_DNA"/>
</dbReference>
<name>A0A2M6WP73_9BACT</name>